<reference evidence="2" key="1">
    <citation type="submission" date="2018-04" db="EMBL/GenBank/DDBJ databases">
        <title>WGS assembly of Panicum hallii.</title>
        <authorList>
            <person name="Lovell J."/>
            <person name="Jenkins J."/>
            <person name="Lowry D."/>
            <person name="Mamidi S."/>
            <person name="Sreedasyam A."/>
            <person name="Weng X."/>
            <person name="Barry K."/>
            <person name="Bonette J."/>
            <person name="Campitelli B."/>
            <person name="Daum C."/>
            <person name="Gordon S."/>
            <person name="Gould B."/>
            <person name="Lipzen A."/>
            <person name="Macqueen A."/>
            <person name="Palacio-Mejia J."/>
            <person name="Plott C."/>
            <person name="Shakirov E."/>
            <person name="Shu S."/>
            <person name="Yoshinaga Y."/>
            <person name="Zane M."/>
            <person name="Rokhsar D."/>
            <person name="Grimwood J."/>
            <person name="Schmutz J."/>
            <person name="Juenger T."/>
        </authorList>
    </citation>
    <scope>NUCLEOTIDE SEQUENCE [LARGE SCALE GENOMIC DNA]</scope>
    <source>
        <strain evidence="2">FIL2</strain>
    </source>
</reference>
<name>A0A2S3HL34_9POAL</name>
<organism evidence="2">
    <name type="scientific">Panicum hallii</name>
    <dbReference type="NCBI Taxonomy" id="206008"/>
    <lineage>
        <taxon>Eukaryota</taxon>
        <taxon>Viridiplantae</taxon>
        <taxon>Streptophyta</taxon>
        <taxon>Embryophyta</taxon>
        <taxon>Tracheophyta</taxon>
        <taxon>Spermatophyta</taxon>
        <taxon>Magnoliopsida</taxon>
        <taxon>Liliopsida</taxon>
        <taxon>Poales</taxon>
        <taxon>Poaceae</taxon>
        <taxon>PACMAD clade</taxon>
        <taxon>Panicoideae</taxon>
        <taxon>Panicodae</taxon>
        <taxon>Paniceae</taxon>
        <taxon>Panicinae</taxon>
        <taxon>Panicum</taxon>
        <taxon>Panicum sect. Panicum</taxon>
    </lineage>
</organism>
<protein>
    <submittedName>
        <fullName evidence="2">Uncharacterized protein</fullName>
    </submittedName>
</protein>
<dbReference type="Gramene" id="PAN25351">
    <property type="protein sequence ID" value="PAN25351"/>
    <property type="gene ID" value="PAHAL_4G294600"/>
</dbReference>
<evidence type="ECO:0000256" key="1">
    <source>
        <dbReference type="SAM" id="MobiDB-lite"/>
    </source>
</evidence>
<sequence>METLCRPPGEPAHTCCVSLRLPCGDTGGSPSPPPQPCSSGEDAVAARRDEEMRLRRGAAQPCLPVRTQGQGGGEGVWLFGSRRWLLQSIFVALPAVDLLRFDLDAARRALIAIHA</sequence>
<feature type="region of interest" description="Disordered" evidence="1">
    <location>
        <begin position="26"/>
        <end position="48"/>
    </location>
</feature>
<dbReference type="EMBL" id="CM008049">
    <property type="protein sequence ID" value="PAN25351.1"/>
    <property type="molecule type" value="Genomic_DNA"/>
</dbReference>
<proteinExistence type="predicted"/>
<gene>
    <name evidence="2" type="ORF">PAHAL_4G294600</name>
</gene>
<dbReference type="Proteomes" id="UP000243499">
    <property type="component" value="Chromosome 4"/>
</dbReference>
<evidence type="ECO:0000313" key="2">
    <source>
        <dbReference type="EMBL" id="PAN25351.1"/>
    </source>
</evidence>
<dbReference type="AlphaFoldDB" id="A0A2S3HL34"/>
<accession>A0A2S3HL34</accession>